<reference evidence="2 3" key="1">
    <citation type="submission" date="2024-09" db="EMBL/GenBank/DDBJ databases">
        <authorList>
            <person name="Sun Q."/>
            <person name="Mori K."/>
        </authorList>
    </citation>
    <scope>NUCLEOTIDE SEQUENCE [LARGE SCALE GENOMIC DNA]</scope>
    <source>
        <strain evidence="2 3">TBRC 1851</strain>
    </source>
</reference>
<dbReference type="EMBL" id="JBHMQT010000046">
    <property type="protein sequence ID" value="MFC0864998.1"/>
    <property type="molecule type" value="Genomic_DNA"/>
</dbReference>
<keyword evidence="3" id="KW-1185">Reference proteome</keyword>
<keyword evidence="1" id="KW-0812">Transmembrane</keyword>
<comment type="caution">
    <text evidence="2">The sequence shown here is derived from an EMBL/GenBank/DDBJ whole genome shotgun (WGS) entry which is preliminary data.</text>
</comment>
<evidence type="ECO:0000313" key="2">
    <source>
        <dbReference type="EMBL" id="MFC0864998.1"/>
    </source>
</evidence>
<name>A0ABV6U9Z8_9ACTN</name>
<gene>
    <name evidence="2" type="ORF">ACFHYQ_22145</name>
</gene>
<proteinExistence type="predicted"/>
<dbReference type="Proteomes" id="UP001589870">
    <property type="component" value="Unassembled WGS sequence"/>
</dbReference>
<accession>A0ABV6U9Z8</accession>
<sequence>MAALYLKNNRRIAALITVICLALLIFCLVERQVRRALAARGATKVEGLYAGRSAIPTGRLIFDALAGIRIISGTGQSPPIIPQPTDLQIHLLDLLDVDPRDLR</sequence>
<keyword evidence="1" id="KW-0472">Membrane</keyword>
<evidence type="ECO:0000313" key="3">
    <source>
        <dbReference type="Proteomes" id="UP001589870"/>
    </source>
</evidence>
<evidence type="ECO:0000256" key="1">
    <source>
        <dbReference type="SAM" id="Phobius"/>
    </source>
</evidence>
<protein>
    <submittedName>
        <fullName evidence="2">Uncharacterized protein</fullName>
    </submittedName>
</protein>
<organism evidence="2 3">
    <name type="scientific">Sphaerimonospora cavernae</name>
    <dbReference type="NCBI Taxonomy" id="1740611"/>
    <lineage>
        <taxon>Bacteria</taxon>
        <taxon>Bacillati</taxon>
        <taxon>Actinomycetota</taxon>
        <taxon>Actinomycetes</taxon>
        <taxon>Streptosporangiales</taxon>
        <taxon>Streptosporangiaceae</taxon>
        <taxon>Sphaerimonospora</taxon>
    </lineage>
</organism>
<keyword evidence="1" id="KW-1133">Transmembrane helix</keyword>
<feature type="transmembrane region" description="Helical" evidence="1">
    <location>
        <begin position="12"/>
        <end position="29"/>
    </location>
</feature>